<feature type="compositionally biased region" description="Polar residues" evidence="1">
    <location>
        <begin position="72"/>
        <end position="88"/>
    </location>
</feature>
<sequence length="100" mass="11511">MRLHELDRQNSVLIVENIKRKMREMKQEKRRTLPESEYKEFKADMFDGLELPFTVNLLISSQNQASFPSSSGISNETTALGQSMSPKNQLIQKAKLKNLV</sequence>
<reference evidence="2 3" key="1">
    <citation type="submission" date="2018-08" db="EMBL/GenBank/DDBJ databases">
        <authorList>
            <person name="Laetsch R D."/>
            <person name="Stevens L."/>
            <person name="Kumar S."/>
            <person name="Blaxter L. M."/>
        </authorList>
    </citation>
    <scope>NUCLEOTIDE SEQUENCE [LARGE SCALE GENOMIC DNA]</scope>
</reference>
<dbReference type="Proteomes" id="UP000277928">
    <property type="component" value="Unassembled WGS sequence"/>
</dbReference>
<proteinExistence type="predicted"/>
<feature type="region of interest" description="Disordered" evidence="1">
    <location>
        <begin position="65"/>
        <end position="88"/>
    </location>
</feature>
<accession>A0A3P6U721</accession>
<gene>
    <name evidence="2" type="ORF">NLS_LOCUS1823</name>
</gene>
<dbReference type="AlphaFoldDB" id="A0A3P6U721"/>
<evidence type="ECO:0000256" key="1">
    <source>
        <dbReference type="SAM" id="MobiDB-lite"/>
    </source>
</evidence>
<organism evidence="2 3">
    <name type="scientific">Litomosoides sigmodontis</name>
    <name type="common">Filarial nematode worm</name>
    <dbReference type="NCBI Taxonomy" id="42156"/>
    <lineage>
        <taxon>Eukaryota</taxon>
        <taxon>Metazoa</taxon>
        <taxon>Ecdysozoa</taxon>
        <taxon>Nematoda</taxon>
        <taxon>Chromadorea</taxon>
        <taxon>Rhabditida</taxon>
        <taxon>Spirurina</taxon>
        <taxon>Spiruromorpha</taxon>
        <taxon>Filarioidea</taxon>
        <taxon>Onchocercidae</taxon>
        <taxon>Litomosoides</taxon>
    </lineage>
</organism>
<evidence type="ECO:0000313" key="3">
    <source>
        <dbReference type="Proteomes" id="UP000277928"/>
    </source>
</evidence>
<keyword evidence="3" id="KW-1185">Reference proteome</keyword>
<name>A0A3P6U721_LITSI</name>
<protein>
    <submittedName>
        <fullName evidence="2">Uncharacterized protein</fullName>
    </submittedName>
</protein>
<dbReference type="OMA" id="EGEYKEF"/>
<evidence type="ECO:0000313" key="2">
    <source>
        <dbReference type="EMBL" id="VDK72571.1"/>
    </source>
</evidence>
<dbReference type="EMBL" id="UYRX01000072">
    <property type="protein sequence ID" value="VDK72571.1"/>
    <property type="molecule type" value="Genomic_DNA"/>
</dbReference>